<dbReference type="PANTHER" id="PTHR13789:SF309">
    <property type="entry name" value="PUTATIVE (AFU_ORTHOLOGUE AFUA_6G14510)-RELATED"/>
    <property type="match status" value="1"/>
</dbReference>
<evidence type="ECO:0000313" key="5">
    <source>
        <dbReference type="EMBL" id="TDB83066.1"/>
    </source>
</evidence>
<dbReference type="EMBL" id="SMKE01000962">
    <property type="protein sequence ID" value="TDB83066.1"/>
    <property type="molecule type" value="Genomic_DNA"/>
</dbReference>
<dbReference type="InterPro" id="IPR050493">
    <property type="entry name" value="FAD-dep_Monooxygenase_BioMet"/>
</dbReference>
<comment type="caution">
    <text evidence="5">The sequence shown here is derived from an EMBL/GenBank/DDBJ whole genome shotgun (WGS) entry which is preliminary data.</text>
</comment>
<protein>
    <submittedName>
        <fullName evidence="5">Monooxygenase</fullName>
    </submittedName>
</protein>
<dbReference type="InterPro" id="IPR002938">
    <property type="entry name" value="FAD-bd"/>
</dbReference>
<name>A0ABY2DCD8_9ACTN</name>
<evidence type="ECO:0000256" key="3">
    <source>
        <dbReference type="SAM" id="MobiDB-lite"/>
    </source>
</evidence>
<dbReference type="Pfam" id="PF01494">
    <property type="entry name" value="FAD_binding_3"/>
    <property type="match status" value="1"/>
</dbReference>
<evidence type="ECO:0000256" key="2">
    <source>
        <dbReference type="ARBA" id="ARBA00023033"/>
    </source>
</evidence>
<feature type="non-terminal residue" evidence="5">
    <location>
        <position position="203"/>
    </location>
</feature>
<dbReference type="Proteomes" id="UP000295626">
    <property type="component" value="Unassembled WGS sequence"/>
</dbReference>
<accession>A0ABY2DCD8</accession>
<keyword evidence="2 5" id="KW-0503">Monooxygenase</keyword>
<gene>
    <name evidence="5" type="ORF">E1091_18470</name>
</gene>
<dbReference type="PANTHER" id="PTHR13789">
    <property type="entry name" value="MONOOXYGENASE"/>
    <property type="match status" value="1"/>
</dbReference>
<evidence type="ECO:0000313" key="6">
    <source>
        <dbReference type="Proteomes" id="UP000295626"/>
    </source>
</evidence>
<organism evidence="5 6">
    <name type="scientific">Micromonospora fluostatini</name>
    <dbReference type="NCBI Taxonomy" id="1629071"/>
    <lineage>
        <taxon>Bacteria</taxon>
        <taxon>Bacillati</taxon>
        <taxon>Actinomycetota</taxon>
        <taxon>Actinomycetes</taxon>
        <taxon>Micromonosporales</taxon>
        <taxon>Micromonosporaceae</taxon>
        <taxon>Micromonospora</taxon>
    </lineage>
</organism>
<feature type="domain" description="FAD-binding" evidence="4">
    <location>
        <begin position="32"/>
        <end position="183"/>
    </location>
</feature>
<evidence type="ECO:0000259" key="4">
    <source>
        <dbReference type="Pfam" id="PF01494"/>
    </source>
</evidence>
<keyword evidence="1" id="KW-0560">Oxidoreductase</keyword>
<keyword evidence="6" id="KW-1185">Reference proteome</keyword>
<reference evidence="5 6" key="1">
    <citation type="submission" date="2019-02" db="EMBL/GenBank/DDBJ databases">
        <title>Draft genome sequences of novel Actinobacteria.</title>
        <authorList>
            <person name="Sahin N."/>
            <person name="Ay H."/>
            <person name="Saygin H."/>
        </authorList>
    </citation>
    <scope>NUCLEOTIDE SEQUENCE [LARGE SCALE GENOMIC DNA]</scope>
    <source>
        <strain evidence="5 6">JCM 30529</strain>
    </source>
</reference>
<dbReference type="InterPro" id="IPR036188">
    <property type="entry name" value="FAD/NAD-bd_sf"/>
</dbReference>
<proteinExistence type="predicted"/>
<dbReference type="SUPFAM" id="SSF51905">
    <property type="entry name" value="FAD/NAD(P)-binding domain"/>
    <property type="match status" value="1"/>
</dbReference>
<sequence>MTLPPLTRLASTPTSSDGIPHGPLPRRPQPRIAVVGGSLTGCTAALLLRQAGFDQVTVYEAAPHSAPRGGGLIGLEHPALDTLDRLGIDQDEIVAHRSETIWQVTVRARQHTHTARRTYPGRNTTWNLLHTALTARLPDGMLHTHRRVTGLTGRQGQPLLHFTDGTTRHADLVLFADGRTSTGRRLLDPDRPLRYAGYVAHRG</sequence>
<dbReference type="Gene3D" id="3.50.50.60">
    <property type="entry name" value="FAD/NAD(P)-binding domain"/>
    <property type="match status" value="1"/>
</dbReference>
<feature type="region of interest" description="Disordered" evidence="3">
    <location>
        <begin position="1"/>
        <end position="29"/>
    </location>
</feature>
<evidence type="ECO:0000256" key="1">
    <source>
        <dbReference type="ARBA" id="ARBA00023002"/>
    </source>
</evidence>
<dbReference type="GO" id="GO:0004497">
    <property type="term" value="F:monooxygenase activity"/>
    <property type="evidence" value="ECO:0007669"/>
    <property type="project" value="UniProtKB-KW"/>
</dbReference>